<dbReference type="KEGG" id="lnu:N7U66_00290"/>
<gene>
    <name evidence="2" type="ORF">N7U66_00290</name>
</gene>
<keyword evidence="1" id="KW-1133">Transmembrane helix</keyword>
<evidence type="ECO:0000313" key="2">
    <source>
        <dbReference type="EMBL" id="WAC02260.1"/>
    </source>
</evidence>
<dbReference type="Proteomes" id="UP001164705">
    <property type="component" value="Chromosome"/>
</dbReference>
<sequence>MIENSMEDIKKDLDKMKETILNDYQYYDRRFDTVSMVFSGFGLYGCFEMLKWYLTSDYKQSFWLAIPIILWLIILFWGLHNISREKRIREYYMQQIMNIPKLESSDLNDIKKDNIELEDKLRNSRKWIFSFSILGVVLMLVSLVCFLMIKS</sequence>
<evidence type="ECO:0000256" key="1">
    <source>
        <dbReference type="SAM" id="Phobius"/>
    </source>
</evidence>
<organism evidence="2 3">
    <name type="scientific">Lacinutrix neustonica</name>
    <dbReference type="NCBI Taxonomy" id="2980107"/>
    <lineage>
        <taxon>Bacteria</taxon>
        <taxon>Pseudomonadati</taxon>
        <taxon>Bacteroidota</taxon>
        <taxon>Flavobacteriia</taxon>
        <taxon>Flavobacteriales</taxon>
        <taxon>Flavobacteriaceae</taxon>
        <taxon>Lacinutrix</taxon>
    </lineage>
</organism>
<dbReference type="EMBL" id="CP113088">
    <property type="protein sequence ID" value="WAC02260.1"/>
    <property type="molecule type" value="Genomic_DNA"/>
</dbReference>
<feature type="transmembrane region" description="Helical" evidence="1">
    <location>
        <begin position="127"/>
        <end position="149"/>
    </location>
</feature>
<keyword evidence="1" id="KW-0472">Membrane</keyword>
<feature type="transmembrane region" description="Helical" evidence="1">
    <location>
        <begin position="34"/>
        <end position="54"/>
    </location>
</feature>
<accession>A0A9E8MWJ9</accession>
<keyword evidence="1" id="KW-0812">Transmembrane</keyword>
<evidence type="ECO:0000313" key="3">
    <source>
        <dbReference type="Proteomes" id="UP001164705"/>
    </source>
</evidence>
<proteinExistence type="predicted"/>
<keyword evidence="3" id="KW-1185">Reference proteome</keyword>
<dbReference type="RefSeq" id="WP_267676854.1">
    <property type="nucleotide sequence ID" value="NZ_CP113088.1"/>
</dbReference>
<dbReference type="AlphaFoldDB" id="A0A9E8MWJ9"/>
<feature type="transmembrane region" description="Helical" evidence="1">
    <location>
        <begin position="60"/>
        <end position="79"/>
    </location>
</feature>
<reference evidence="2" key="1">
    <citation type="submission" date="2022-11" db="EMBL/GenBank/DDBJ databases">
        <title>Lacinutrix neustonica HL-RS19T sp. nov., isolated from the surface microlayer sample of brackish Lake Shihwa.</title>
        <authorList>
            <person name="Choi J.Y."/>
            <person name="Hwang C.Y."/>
        </authorList>
    </citation>
    <scope>NUCLEOTIDE SEQUENCE</scope>
    <source>
        <strain evidence="2">HL-RS19</strain>
    </source>
</reference>
<protein>
    <submittedName>
        <fullName evidence="2">Uncharacterized protein</fullName>
    </submittedName>
</protein>
<name>A0A9E8MWJ9_9FLAO</name>